<evidence type="ECO:0000256" key="2">
    <source>
        <dbReference type="SAM" id="Phobius"/>
    </source>
</evidence>
<evidence type="ECO:0000256" key="1">
    <source>
        <dbReference type="SAM" id="MobiDB-lite"/>
    </source>
</evidence>
<feature type="transmembrane region" description="Helical" evidence="2">
    <location>
        <begin position="182"/>
        <end position="200"/>
    </location>
</feature>
<keyword evidence="2" id="KW-0472">Membrane</keyword>
<keyword evidence="2" id="KW-0812">Transmembrane</keyword>
<organism evidence="3 4">
    <name type="scientific">Cupriavidus basilensis</name>
    <dbReference type="NCBI Taxonomy" id="68895"/>
    <lineage>
        <taxon>Bacteria</taxon>
        <taxon>Pseudomonadati</taxon>
        <taxon>Pseudomonadota</taxon>
        <taxon>Betaproteobacteria</taxon>
        <taxon>Burkholderiales</taxon>
        <taxon>Burkholderiaceae</taxon>
        <taxon>Cupriavidus</taxon>
    </lineage>
</organism>
<accession>A0A0C4YEW0</accession>
<name>A0A0C4YEW0_9BURK</name>
<evidence type="ECO:0000313" key="3">
    <source>
        <dbReference type="EMBL" id="AJG21383.1"/>
    </source>
</evidence>
<proteinExistence type="predicted"/>
<dbReference type="EMBL" id="CP010536">
    <property type="protein sequence ID" value="AJG21383.1"/>
    <property type="molecule type" value="Genomic_DNA"/>
</dbReference>
<dbReference type="AlphaFoldDB" id="A0A0C4YEW0"/>
<feature type="transmembrane region" description="Helical" evidence="2">
    <location>
        <begin position="212"/>
        <end position="232"/>
    </location>
</feature>
<reference evidence="3 4" key="1">
    <citation type="journal article" date="2015" name="Genome Announc.">
        <title>Complete Genome Sequence of Cupriavidus basilensis 4G11, Isolated from the Oak Ridge Field Research Center Site.</title>
        <authorList>
            <person name="Ray J."/>
            <person name="Waters R.J."/>
            <person name="Skerker J.M."/>
            <person name="Kuehl J.V."/>
            <person name="Price M.N."/>
            <person name="Huang J."/>
            <person name="Chakraborty R."/>
            <person name="Arkin A.P."/>
            <person name="Deutschbauer A."/>
        </authorList>
    </citation>
    <scope>NUCLEOTIDE SEQUENCE [LARGE SCALE GENOMIC DNA]</scope>
    <source>
        <strain evidence="3">4G11</strain>
    </source>
</reference>
<evidence type="ECO:0000313" key="4">
    <source>
        <dbReference type="Proteomes" id="UP000031843"/>
    </source>
</evidence>
<dbReference type="KEGG" id="cbw:RR42_m4034"/>
<keyword evidence="2" id="KW-1133">Transmembrane helix</keyword>
<feature type="compositionally biased region" description="Low complexity" evidence="1">
    <location>
        <begin position="290"/>
        <end position="323"/>
    </location>
</feature>
<keyword evidence="4" id="KW-1185">Reference proteome</keyword>
<feature type="transmembrane region" description="Helical" evidence="2">
    <location>
        <begin position="65"/>
        <end position="85"/>
    </location>
</feature>
<feature type="region of interest" description="Disordered" evidence="1">
    <location>
        <begin position="281"/>
        <end position="330"/>
    </location>
</feature>
<protein>
    <submittedName>
        <fullName evidence="3">Uncharacterized protein</fullName>
    </submittedName>
</protein>
<sequence>MRVSRQYLCQGTAQEPSIANLTAMHTRLPPTRELLDALKRKPSAVSDTAGSPASAMNLMRLQRGLLVLFWACSVAALLVTGAVLYTRYQILQTPAPWLARLVYSLLGGSVAGLAALLLTHLPALARRLRDPLGALADQVDRHDEAESALLRSLARVPAQALRARARRVEVQLRMWEGMAKTVGLLIVVSPGALALVTGLLELPRKGGSLLPLLSLYGLGFVSGAALAVFLQLQVSRPLRRLAYVLGEAAQISAQLEKAPTPSAAASAVSAVVPIAAAPSAVPSPAPLPPEVRQASALGDAAAASPQEDAAAQVDHADHAAAGPPTLPALP</sequence>
<gene>
    <name evidence="3" type="ORF">RR42_m4034</name>
</gene>
<dbReference type="Proteomes" id="UP000031843">
    <property type="component" value="Chromosome main"/>
</dbReference>
<feature type="transmembrane region" description="Helical" evidence="2">
    <location>
        <begin position="97"/>
        <end position="119"/>
    </location>
</feature>